<name>A0A814NSF4_9BILA</name>
<evidence type="ECO:0000313" key="4">
    <source>
        <dbReference type="Proteomes" id="UP000663864"/>
    </source>
</evidence>
<evidence type="ECO:0000313" key="3">
    <source>
        <dbReference type="EMBL" id="CAF3851426.1"/>
    </source>
</evidence>
<protein>
    <submittedName>
        <fullName evidence="2">Uncharacterized protein</fullName>
    </submittedName>
</protein>
<evidence type="ECO:0000313" key="2">
    <source>
        <dbReference type="EMBL" id="CAF1096010.1"/>
    </source>
</evidence>
<dbReference type="Proteomes" id="UP000663836">
    <property type="component" value="Unassembled WGS sequence"/>
</dbReference>
<feature type="compositionally biased region" description="Basic and acidic residues" evidence="1">
    <location>
        <begin position="28"/>
        <end position="42"/>
    </location>
</feature>
<sequence length="74" mass="8721">MNRRLLHQNRLVDDASIPYPTAKALGRRPTDSAMRLKNDETNNRNEHEFVRVENKRRRLITFPTIPKINIGRPT</sequence>
<gene>
    <name evidence="3" type="ORF">JBS370_LOCUS18266</name>
    <name evidence="2" type="ORF">ZHD862_LOCUS17338</name>
</gene>
<dbReference type="EMBL" id="CAJNOT010000856">
    <property type="protein sequence ID" value="CAF1096010.1"/>
    <property type="molecule type" value="Genomic_DNA"/>
</dbReference>
<dbReference type="Proteomes" id="UP000663864">
    <property type="component" value="Unassembled WGS sequence"/>
</dbReference>
<feature type="region of interest" description="Disordered" evidence="1">
    <location>
        <begin position="22"/>
        <end position="42"/>
    </location>
</feature>
<reference evidence="2" key="1">
    <citation type="submission" date="2021-02" db="EMBL/GenBank/DDBJ databases">
        <authorList>
            <person name="Nowell W R."/>
        </authorList>
    </citation>
    <scope>NUCLEOTIDE SEQUENCE</scope>
</reference>
<organism evidence="2 4">
    <name type="scientific">Rotaria sordida</name>
    <dbReference type="NCBI Taxonomy" id="392033"/>
    <lineage>
        <taxon>Eukaryota</taxon>
        <taxon>Metazoa</taxon>
        <taxon>Spiralia</taxon>
        <taxon>Gnathifera</taxon>
        <taxon>Rotifera</taxon>
        <taxon>Eurotatoria</taxon>
        <taxon>Bdelloidea</taxon>
        <taxon>Philodinida</taxon>
        <taxon>Philodinidae</taxon>
        <taxon>Rotaria</taxon>
    </lineage>
</organism>
<dbReference type="AlphaFoldDB" id="A0A814NSF4"/>
<comment type="caution">
    <text evidence="2">The sequence shown here is derived from an EMBL/GenBank/DDBJ whole genome shotgun (WGS) entry which is preliminary data.</text>
</comment>
<proteinExistence type="predicted"/>
<evidence type="ECO:0000256" key="1">
    <source>
        <dbReference type="SAM" id="MobiDB-lite"/>
    </source>
</evidence>
<dbReference type="EMBL" id="CAJOBD010002050">
    <property type="protein sequence ID" value="CAF3851426.1"/>
    <property type="molecule type" value="Genomic_DNA"/>
</dbReference>
<accession>A0A814NSF4</accession>